<feature type="compositionally biased region" description="Polar residues" evidence="2">
    <location>
        <begin position="407"/>
        <end position="416"/>
    </location>
</feature>
<sequence length="868" mass="93904">MASSSSKSAADTGFLGPDKLDDEFDISPGGSRHIETSGNADRVYTLSGSRTDPRKVPPLHDTFVPSDAYEVRPKWLVEEQRQQAARDNQLLHSLFEHQLEDWRVVLKEREQAALGAAATLGQQTWQLDLCANNVIRQILRRLKSGCVFVVRQRTNEMLACSHPMCPLTINKATALEGSDYVNLEPFDSWHNLETVDPIVVDDDEILVFKRPSHSSPDVRVIKPSTDPPSDNLFFCVDCLKNLYSRKSLTLANNPKLAPSTKDTSLSQQGSAALYTLTDTRTGHRLARHSTSAIETSPLSDRMLPHKRTGSEAGLDQLEDRQTHINQAFGTRGSDYSDPIFSSNSSTYGGSAFGQSDQTDGARDAMSILHTSELLLNTSGLSSPDHSLQQSETSSGWNRINEVTKNTSGLTPANYTSLPYRDTHDTEDEYDDTDDDSSPCPSPFLPPHSLPLSHDPILNKFLVSSWPLDVSSTTTNDQNTSTSTTKKKKRNPTTYHPDPSPIFPSIIGTVPPTSPTSLARRSTQITRIVLAANCSAARAARNETTLRKEDIVAYKKQQAGSATPSPLFSTTLGAPAAQAALGAQPASAAQPAPIGLKPGAPPSTRPLRLPVQYCHICNEPQGRRVLAECAGPRCLSGRVHSRCAAPGRASVPEGWLCAACSPDKTNVVRTPLPERVVVPVAEEEDEEVDVYGLGVVKKEDSEGEGNEGGGVGLGLGRGGVRMRPDGLNMPLDHRAVLPPELFADLLAMSWPTPFPPSTPPSCDLEESASTPYFLYEKASPSSSPSASTAVSDSSDATSSSSDTETEAPARSPYYHHNNVNNAPRTTASQLLPGSVCTACRRARKRCDRARPRCGACVEMERTCVYLPSG</sequence>
<dbReference type="Gene3D" id="4.10.240.10">
    <property type="entry name" value="Zn(2)-C6 fungal-type DNA-binding domain"/>
    <property type="match status" value="1"/>
</dbReference>
<dbReference type="AlphaFoldDB" id="A0A6A6BH41"/>
<dbReference type="RefSeq" id="XP_033399162.1">
    <property type="nucleotide sequence ID" value="XM_033540266.1"/>
</dbReference>
<dbReference type="InterPro" id="IPR036864">
    <property type="entry name" value="Zn2-C6_fun-type_DNA-bd_sf"/>
</dbReference>
<protein>
    <recommendedName>
        <fullName evidence="3">Zn(2)-C6 fungal-type domain-containing protein</fullName>
    </recommendedName>
</protein>
<keyword evidence="5" id="KW-1185">Reference proteome</keyword>
<gene>
    <name evidence="4" type="ORF">K452DRAFT_286275</name>
</gene>
<evidence type="ECO:0000313" key="5">
    <source>
        <dbReference type="Proteomes" id="UP000799438"/>
    </source>
</evidence>
<dbReference type="GO" id="GO:0000981">
    <property type="term" value="F:DNA-binding transcription factor activity, RNA polymerase II-specific"/>
    <property type="evidence" value="ECO:0007669"/>
    <property type="project" value="InterPro"/>
</dbReference>
<feature type="region of interest" description="Disordered" evidence="2">
    <location>
        <begin position="407"/>
        <end position="447"/>
    </location>
</feature>
<feature type="compositionally biased region" description="Low complexity" evidence="2">
    <location>
        <begin position="470"/>
        <end position="483"/>
    </location>
</feature>
<feature type="region of interest" description="Disordered" evidence="2">
    <location>
        <begin position="1"/>
        <end position="60"/>
    </location>
</feature>
<reference evidence="4" key="1">
    <citation type="journal article" date="2020" name="Stud. Mycol.">
        <title>101 Dothideomycetes genomes: a test case for predicting lifestyles and emergence of pathogens.</title>
        <authorList>
            <person name="Haridas S."/>
            <person name="Albert R."/>
            <person name="Binder M."/>
            <person name="Bloem J."/>
            <person name="Labutti K."/>
            <person name="Salamov A."/>
            <person name="Andreopoulos B."/>
            <person name="Baker S."/>
            <person name="Barry K."/>
            <person name="Bills G."/>
            <person name="Bluhm B."/>
            <person name="Cannon C."/>
            <person name="Castanera R."/>
            <person name="Culley D."/>
            <person name="Daum C."/>
            <person name="Ezra D."/>
            <person name="Gonzalez J."/>
            <person name="Henrissat B."/>
            <person name="Kuo A."/>
            <person name="Liang C."/>
            <person name="Lipzen A."/>
            <person name="Lutzoni F."/>
            <person name="Magnuson J."/>
            <person name="Mondo S."/>
            <person name="Nolan M."/>
            <person name="Ohm R."/>
            <person name="Pangilinan J."/>
            <person name="Park H.-J."/>
            <person name="Ramirez L."/>
            <person name="Alfaro M."/>
            <person name="Sun H."/>
            <person name="Tritt A."/>
            <person name="Yoshinaga Y."/>
            <person name="Zwiers L.-H."/>
            <person name="Turgeon B."/>
            <person name="Goodwin S."/>
            <person name="Spatafora J."/>
            <person name="Crous P."/>
            <person name="Grigoriev I."/>
        </authorList>
    </citation>
    <scope>NUCLEOTIDE SEQUENCE</scope>
    <source>
        <strain evidence="4">CBS 121167</strain>
    </source>
</reference>
<dbReference type="InterPro" id="IPR011011">
    <property type="entry name" value="Znf_FYVE_PHD"/>
</dbReference>
<evidence type="ECO:0000256" key="1">
    <source>
        <dbReference type="ARBA" id="ARBA00023242"/>
    </source>
</evidence>
<feature type="compositionally biased region" description="Polar residues" evidence="2">
    <location>
        <begin position="816"/>
        <end position="826"/>
    </location>
</feature>
<dbReference type="GO" id="GO:0008270">
    <property type="term" value="F:zinc ion binding"/>
    <property type="evidence" value="ECO:0007669"/>
    <property type="project" value="InterPro"/>
</dbReference>
<feature type="region of interest" description="Disordered" evidence="2">
    <location>
        <begin position="582"/>
        <end position="601"/>
    </location>
</feature>
<feature type="compositionally biased region" description="Acidic residues" evidence="2">
    <location>
        <begin position="424"/>
        <end position="436"/>
    </location>
</feature>
<feature type="compositionally biased region" description="Low complexity" evidence="2">
    <location>
        <begin position="582"/>
        <end position="592"/>
    </location>
</feature>
<proteinExistence type="predicted"/>
<organism evidence="4 5">
    <name type="scientific">Aplosporella prunicola CBS 121167</name>
    <dbReference type="NCBI Taxonomy" id="1176127"/>
    <lineage>
        <taxon>Eukaryota</taxon>
        <taxon>Fungi</taxon>
        <taxon>Dikarya</taxon>
        <taxon>Ascomycota</taxon>
        <taxon>Pezizomycotina</taxon>
        <taxon>Dothideomycetes</taxon>
        <taxon>Dothideomycetes incertae sedis</taxon>
        <taxon>Botryosphaeriales</taxon>
        <taxon>Aplosporellaceae</taxon>
        <taxon>Aplosporella</taxon>
    </lineage>
</organism>
<feature type="region of interest" description="Disordered" evidence="2">
    <location>
        <begin position="774"/>
        <end position="826"/>
    </location>
</feature>
<evidence type="ECO:0000256" key="2">
    <source>
        <dbReference type="SAM" id="MobiDB-lite"/>
    </source>
</evidence>
<dbReference type="SUPFAM" id="SSF57701">
    <property type="entry name" value="Zn2/Cys6 DNA-binding domain"/>
    <property type="match status" value="1"/>
</dbReference>
<dbReference type="InterPro" id="IPR013083">
    <property type="entry name" value="Znf_RING/FYVE/PHD"/>
</dbReference>
<name>A0A6A6BH41_9PEZI</name>
<dbReference type="GeneID" id="54297762"/>
<dbReference type="EMBL" id="ML995482">
    <property type="protein sequence ID" value="KAF2143450.1"/>
    <property type="molecule type" value="Genomic_DNA"/>
</dbReference>
<dbReference type="CDD" id="cd00067">
    <property type="entry name" value="GAL4"/>
    <property type="match status" value="1"/>
</dbReference>
<keyword evidence="1" id="KW-0539">Nucleus</keyword>
<feature type="region of interest" description="Disordered" evidence="2">
    <location>
        <begin position="468"/>
        <end position="506"/>
    </location>
</feature>
<feature type="compositionally biased region" description="Low complexity" evidence="2">
    <location>
        <begin position="777"/>
        <end position="808"/>
    </location>
</feature>
<dbReference type="Gene3D" id="3.30.40.10">
    <property type="entry name" value="Zinc/RING finger domain, C3HC4 (zinc finger)"/>
    <property type="match status" value="1"/>
</dbReference>
<accession>A0A6A6BH41</accession>
<dbReference type="InterPro" id="IPR001138">
    <property type="entry name" value="Zn2Cys6_DnaBD"/>
</dbReference>
<evidence type="ECO:0000313" key="4">
    <source>
        <dbReference type="EMBL" id="KAF2143450.1"/>
    </source>
</evidence>
<feature type="domain" description="Zn(2)-C6 fungal-type" evidence="3">
    <location>
        <begin position="834"/>
        <end position="864"/>
    </location>
</feature>
<evidence type="ECO:0000259" key="3">
    <source>
        <dbReference type="PROSITE" id="PS50048"/>
    </source>
</evidence>
<dbReference type="PROSITE" id="PS50048">
    <property type="entry name" value="ZN2_CY6_FUNGAL_2"/>
    <property type="match status" value="1"/>
</dbReference>
<dbReference type="SUPFAM" id="SSF57903">
    <property type="entry name" value="FYVE/PHD zinc finger"/>
    <property type="match status" value="1"/>
</dbReference>
<dbReference type="Proteomes" id="UP000799438">
    <property type="component" value="Unassembled WGS sequence"/>
</dbReference>
<dbReference type="Pfam" id="PF00172">
    <property type="entry name" value="Zn_clus"/>
    <property type="match status" value="1"/>
</dbReference>